<feature type="compositionally biased region" description="Pro residues" evidence="1">
    <location>
        <begin position="730"/>
        <end position="745"/>
    </location>
</feature>
<dbReference type="STRING" id="268505.A0A2A9PE39"/>
<reference evidence="2 3" key="1">
    <citation type="journal article" date="2015" name="BMC Genomics">
        <title>Gene expression during zombie ant biting behavior reflects the complexity underlying fungal parasitic behavioral manipulation.</title>
        <authorList>
            <person name="de Bekker C."/>
            <person name="Ohm R.A."/>
            <person name="Loreto R.G."/>
            <person name="Sebastian A."/>
            <person name="Albert I."/>
            <person name="Merrow M."/>
            <person name="Brachmann A."/>
            <person name="Hughes D.P."/>
        </authorList>
    </citation>
    <scope>NUCLEOTIDE SEQUENCE [LARGE SCALE GENOMIC DNA]</scope>
    <source>
        <strain evidence="2 3">SC16a</strain>
    </source>
</reference>
<feature type="region of interest" description="Disordered" evidence="1">
    <location>
        <begin position="424"/>
        <end position="457"/>
    </location>
</feature>
<feature type="region of interest" description="Disordered" evidence="1">
    <location>
        <begin position="539"/>
        <end position="711"/>
    </location>
</feature>
<feature type="region of interest" description="Disordered" evidence="1">
    <location>
        <begin position="724"/>
        <end position="752"/>
    </location>
</feature>
<feature type="compositionally biased region" description="Polar residues" evidence="1">
    <location>
        <begin position="672"/>
        <end position="686"/>
    </location>
</feature>
<organism evidence="2 3">
    <name type="scientific">Ophiocordyceps unilateralis</name>
    <name type="common">Zombie-ant fungus</name>
    <name type="synonym">Torrubia unilateralis</name>
    <dbReference type="NCBI Taxonomy" id="268505"/>
    <lineage>
        <taxon>Eukaryota</taxon>
        <taxon>Fungi</taxon>
        <taxon>Dikarya</taxon>
        <taxon>Ascomycota</taxon>
        <taxon>Pezizomycotina</taxon>
        <taxon>Sordariomycetes</taxon>
        <taxon>Hypocreomycetidae</taxon>
        <taxon>Hypocreales</taxon>
        <taxon>Ophiocordycipitaceae</taxon>
        <taxon>Ophiocordyceps</taxon>
    </lineage>
</organism>
<sequence length="752" mass="81806">MAHADHVLEAQRIPPPAVRRPHSDQPTTKLSRRESRLGLKNIFARSKPAAKEPEPEPAQQTIHAARSTGIRASLAELGHWPHAHHSDAALSSSPPWGDLPVTPDLPHPDPMARHHHKGGLNLKSPKRHRPAIVNGTTIPLFKAFPQAVRHVALPAATISADAILRLNEKKHVISMMDEAAAAVQTLKGGDREREKRKHRRNLSASAENLEWTTKIFVLVTSGYLLQYAGDGHFDRLPEKTLRLGASSAAFASDAIPGRHWVVQVSSAADIDGSPAIETRSTSLLSKLPFRIDRRSTSNLLMVFESANVMDAWISTLRTEIEKLGGKKNLSETGRPRTTESLRPPLQHWHGRHTLAADDATRPHQSTRRRTREVRSSDALARVASPDAAGRHPLEDDSASNSGVSQDEHQLDSLREHSQRYSLISSGQRTVLTSAGPSPEASPTREQADEAPGRHASRVEVVVRPRPNGSDIAIRRQSSMQIAGTFVDSDRTGSQSPSMCGPAFRGDGVTSPAGLYPTPNFSVPQSSNRRYSHARMPLADLDVSLPPPDRGGEPSPGLTRSKPPPAARTTHTLSVVMDQPPPLLEAPPPQRPTTGHGGRRSPAHCASRPRPRSTSRGRETSSANWPADGTAAGRRDDVALSPSLAPPHDDEDEPHRRQRRGRDAKSMPPSEVSMPTDQANSRLSTEPSRPRRLTASPARIQAHASSPHLKVQMTTEKGLLNRRSMPQLLAGPPPAPPPTKALPPIPQNLRVRA</sequence>
<feature type="compositionally biased region" description="Basic residues" evidence="1">
    <location>
        <begin position="596"/>
        <end position="614"/>
    </location>
</feature>
<gene>
    <name evidence="2" type="ORF">XA68_12132</name>
</gene>
<keyword evidence="3" id="KW-1185">Reference proteome</keyword>
<evidence type="ECO:0000256" key="1">
    <source>
        <dbReference type="SAM" id="MobiDB-lite"/>
    </source>
</evidence>
<feature type="compositionally biased region" description="Pro residues" evidence="1">
    <location>
        <begin position="578"/>
        <end position="590"/>
    </location>
</feature>
<accession>A0A2A9PE39</accession>
<protein>
    <recommendedName>
        <fullName evidence="4">PH domain-containing protein</fullName>
    </recommendedName>
</protein>
<dbReference type="AlphaFoldDB" id="A0A2A9PE39"/>
<evidence type="ECO:0008006" key="4">
    <source>
        <dbReference type="Google" id="ProtNLM"/>
    </source>
</evidence>
<proteinExistence type="predicted"/>
<feature type="region of interest" description="Disordered" evidence="1">
    <location>
        <begin position="486"/>
        <end position="505"/>
    </location>
</feature>
<feature type="region of interest" description="Disordered" evidence="1">
    <location>
        <begin position="1"/>
        <end position="64"/>
    </location>
</feature>
<name>A0A2A9PE39_OPHUN</name>
<dbReference type="Proteomes" id="UP000037136">
    <property type="component" value="Unassembled WGS sequence"/>
</dbReference>
<dbReference type="OrthoDB" id="1749473at2759"/>
<dbReference type="EMBL" id="LAZP02000188">
    <property type="protein sequence ID" value="PFH59588.1"/>
    <property type="molecule type" value="Genomic_DNA"/>
</dbReference>
<evidence type="ECO:0000313" key="3">
    <source>
        <dbReference type="Proteomes" id="UP000037136"/>
    </source>
</evidence>
<evidence type="ECO:0000313" key="2">
    <source>
        <dbReference type="EMBL" id="PFH59588.1"/>
    </source>
</evidence>
<feature type="region of interest" description="Disordered" evidence="1">
    <location>
        <begin position="84"/>
        <end position="107"/>
    </location>
</feature>
<feature type="compositionally biased region" description="Basic and acidic residues" evidence="1">
    <location>
        <begin position="445"/>
        <end position="457"/>
    </location>
</feature>
<comment type="caution">
    <text evidence="2">The sequence shown here is derived from an EMBL/GenBank/DDBJ whole genome shotgun (WGS) entry which is preliminary data.</text>
</comment>
<reference evidence="2 3" key="2">
    <citation type="journal article" date="2017" name="Sci. Rep.">
        <title>Ant-infecting Ophiocordyceps genomes reveal a high diversity of potential behavioral manipulation genes and a possible major role for enterotoxins.</title>
        <authorList>
            <person name="de Bekker C."/>
            <person name="Ohm R.A."/>
            <person name="Evans H.C."/>
            <person name="Brachmann A."/>
            <person name="Hughes D.P."/>
        </authorList>
    </citation>
    <scope>NUCLEOTIDE SEQUENCE [LARGE SCALE GENOMIC DNA]</scope>
    <source>
        <strain evidence="2 3">SC16a</strain>
    </source>
</reference>
<feature type="region of interest" description="Disordered" evidence="1">
    <location>
        <begin position="324"/>
        <end position="412"/>
    </location>
</feature>
<feature type="compositionally biased region" description="Polar residues" evidence="1">
    <location>
        <begin position="424"/>
        <end position="435"/>
    </location>
</feature>